<gene>
    <name evidence="1" type="ORF">CP985_10310</name>
</gene>
<name>A0AAX2AGQ5_9BACT</name>
<evidence type="ECO:0000313" key="2">
    <source>
        <dbReference type="Proteomes" id="UP000290092"/>
    </source>
</evidence>
<dbReference type="Proteomes" id="UP000290092">
    <property type="component" value="Unassembled WGS sequence"/>
</dbReference>
<dbReference type="AlphaFoldDB" id="A0AAX2AGQ5"/>
<accession>A0AAX2AGQ5</accession>
<dbReference type="EMBL" id="NXID01000039">
    <property type="protein sequence ID" value="RXK15088.1"/>
    <property type="molecule type" value="Genomic_DNA"/>
</dbReference>
<proteinExistence type="predicted"/>
<dbReference type="KEGG" id="amyt:AMYT_a0130"/>
<reference evidence="1 2" key="1">
    <citation type="submission" date="2017-09" db="EMBL/GenBank/DDBJ databases">
        <title>Genomics of the genus Arcobacter.</title>
        <authorList>
            <person name="Perez-Cataluna A."/>
            <person name="Figueras M.J."/>
            <person name="Salas-Masso N."/>
        </authorList>
    </citation>
    <scope>NUCLEOTIDE SEQUENCE [LARGE SCALE GENOMIC DNA]</scope>
    <source>
        <strain evidence="1 2">CECT 7386</strain>
    </source>
</reference>
<organism evidence="1 2">
    <name type="scientific">Malaciobacter mytili LMG 24559</name>
    <dbReference type="NCBI Taxonomy" id="1032238"/>
    <lineage>
        <taxon>Bacteria</taxon>
        <taxon>Pseudomonadati</taxon>
        <taxon>Campylobacterota</taxon>
        <taxon>Epsilonproteobacteria</taxon>
        <taxon>Campylobacterales</taxon>
        <taxon>Arcobacteraceae</taxon>
        <taxon>Malaciobacter</taxon>
    </lineage>
</organism>
<comment type="caution">
    <text evidence="1">The sequence shown here is derived from an EMBL/GenBank/DDBJ whole genome shotgun (WGS) entry which is preliminary data.</text>
</comment>
<keyword evidence="2" id="KW-1185">Reference proteome</keyword>
<dbReference type="RefSeq" id="WP_114843336.1">
    <property type="nucleotide sequence ID" value="NZ_CP031220.1"/>
</dbReference>
<evidence type="ECO:0000313" key="1">
    <source>
        <dbReference type="EMBL" id="RXK15088.1"/>
    </source>
</evidence>
<protein>
    <submittedName>
        <fullName evidence="1">Uncharacterized protein</fullName>
    </submittedName>
</protein>
<sequence>MEKVIENLEFNSIIDASILLRNEKDITAFLMEFIQQSLEQKKGGFIPLVKSKDSTMLNTDFDLIFISLYKYFEQKNLSKNQLANLKYLLFQQSKEEIQKNKTFMLSVLHRYGLVVLPKNTFLYVKVLYRNEEDGNYFLHNSTGLFVSSLIQYVGTEIYEKYLEPLSGIKTSVIALSPKYIIRERKKLRISETDIREYKVQF</sequence>